<name>A0ABP0L1F0_9DINO</name>
<evidence type="ECO:0000313" key="2">
    <source>
        <dbReference type="Proteomes" id="UP001642484"/>
    </source>
</evidence>
<keyword evidence="2" id="KW-1185">Reference proteome</keyword>
<dbReference type="EMBL" id="CAXAMN010010779">
    <property type="protein sequence ID" value="CAK9032616.1"/>
    <property type="molecule type" value="Genomic_DNA"/>
</dbReference>
<evidence type="ECO:0000313" key="1">
    <source>
        <dbReference type="EMBL" id="CAK9032616.1"/>
    </source>
</evidence>
<reference evidence="1 2" key="1">
    <citation type="submission" date="2024-02" db="EMBL/GenBank/DDBJ databases">
        <authorList>
            <person name="Chen Y."/>
            <person name="Shah S."/>
            <person name="Dougan E. K."/>
            <person name="Thang M."/>
            <person name="Chan C."/>
        </authorList>
    </citation>
    <scope>NUCLEOTIDE SEQUENCE [LARGE SCALE GENOMIC DNA]</scope>
</reference>
<accession>A0ABP0L1F0</accession>
<dbReference type="Proteomes" id="UP001642484">
    <property type="component" value="Unassembled WGS sequence"/>
</dbReference>
<comment type="caution">
    <text evidence="1">The sequence shown here is derived from an EMBL/GenBank/DDBJ whole genome shotgun (WGS) entry which is preliminary data.</text>
</comment>
<gene>
    <name evidence="1" type="ORF">CCMP2556_LOCUS18740</name>
</gene>
<protein>
    <submittedName>
        <fullName evidence="1">Uncharacterized protein</fullName>
    </submittedName>
</protein>
<proteinExistence type="predicted"/>
<organism evidence="1 2">
    <name type="scientific">Durusdinium trenchii</name>
    <dbReference type="NCBI Taxonomy" id="1381693"/>
    <lineage>
        <taxon>Eukaryota</taxon>
        <taxon>Sar</taxon>
        <taxon>Alveolata</taxon>
        <taxon>Dinophyceae</taxon>
        <taxon>Suessiales</taxon>
        <taxon>Symbiodiniaceae</taxon>
        <taxon>Durusdinium</taxon>
    </lineage>
</organism>
<sequence>MYPNNCEIKVRYSANHNLLRTVGFVTMLCAVRNMRQKGLLFAGPPCATWVFLSQGTTKRNWWNPEGGDSKKVVLANILCMRLLYLLYYAHQRGIYWAVEQPMSSVLFIWPPMARFLRWANARRVCFPMGSYGAATLKYTVIWTTLPAAHHLRRALDVKQLRLALQRTLEDKSLVRKSVDKNGKLRVAGKRSALAQSAEYPRPFGMAVAALVPERGDVPEDDFVDLTSYTGQDHLGSLHDLIKGRKLAWWRQAYNIH</sequence>